<dbReference type="InterPro" id="IPR032284">
    <property type="entry name" value="RecQ_Zn-bd"/>
</dbReference>
<dbReference type="InterPro" id="IPR004589">
    <property type="entry name" value="DNA_helicase_ATP-dep_RecQ"/>
</dbReference>
<evidence type="ECO:0000259" key="14">
    <source>
        <dbReference type="PROSITE" id="PS51194"/>
    </source>
</evidence>
<evidence type="ECO:0000256" key="11">
    <source>
        <dbReference type="ARBA" id="ARBA00044535"/>
    </source>
</evidence>
<keyword evidence="2" id="KW-0479">Metal-binding</keyword>
<dbReference type="Gene3D" id="3.40.50.300">
    <property type="entry name" value="P-loop containing nucleotide triphosphate hydrolases"/>
    <property type="match status" value="2"/>
</dbReference>
<dbReference type="NCBIfam" id="TIGR00614">
    <property type="entry name" value="recQ_fam"/>
    <property type="match status" value="1"/>
</dbReference>
<evidence type="ECO:0000256" key="5">
    <source>
        <dbReference type="ARBA" id="ARBA00022806"/>
    </source>
</evidence>
<keyword evidence="8" id="KW-0413">Isomerase</keyword>
<dbReference type="Pfam" id="PF00271">
    <property type="entry name" value="Helicase_C"/>
    <property type="match status" value="1"/>
</dbReference>
<dbReference type="PROSITE" id="PS51194">
    <property type="entry name" value="HELICASE_CTER"/>
    <property type="match status" value="1"/>
</dbReference>
<feature type="domain" description="Helicase ATP-binding" evidence="13">
    <location>
        <begin position="42"/>
        <end position="212"/>
    </location>
</feature>
<dbReference type="Gene3D" id="1.10.10.10">
    <property type="entry name" value="Winged helix-like DNA-binding domain superfamily/Winged helix DNA-binding domain"/>
    <property type="match status" value="1"/>
</dbReference>
<proteinExistence type="inferred from homology"/>
<dbReference type="InterPro" id="IPR014001">
    <property type="entry name" value="Helicase_ATP-bd"/>
</dbReference>
<dbReference type="GO" id="GO:0046872">
    <property type="term" value="F:metal ion binding"/>
    <property type="evidence" value="ECO:0007669"/>
    <property type="project" value="UniProtKB-KW"/>
</dbReference>
<dbReference type="GO" id="GO:0005737">
    <property type="term" value="C:cytoplasm"/>
    <property type="evidence" value="ECO:0007669"/>
    <property type="project" value="TreeGrafter"/>
</dbReference>
<comment type="caution">
    <text evidence="15">The sequence shown here is derived from an EMBL/GenBank/DDBJ whole genome shotgun (WGS) entry which is preliminary data.</text>
</comment>
<dbReference type="Pfam" id="PF00270">
    <property type="entry name" value="DEAD"/>
    <property type="match status" value="1"/>
</dbReference>
<dbReference type="Pfam" id="PF16124">
    <property type="entry name" value="RecQ_Zn_bind"/>
    <property type="match status" value="1"/>
</dbReference>
<organism evidence="15 16">
    <name type="scientific">Rhodococcus wratislaviensis</name>
    <name type="common">Tsukamurella wratislaviensis</name>
    <dbReference type="NCBI Taxonomy" id="44752"/>
    <lineage>
        <taxon>Bacteria</taxon>
        <taxon>Bacillati</taxon>
        <taxon>Actinomycetota</taxon>
        <taxon>Actinomycetes</taxon>
        <taxon>Mycobacteriales</taxon>
        <taxon>Nocardiaceae</taxon>
        <taxon>Rhodococcus</taxon>
    </lineage>
</organism>
<evidence type="ECO:0000256" key="4">
    <source>
        <dbReference type="ARBA" id="ARBA00022801"/>
    </source>
</evidence>
<dbReference type="GO" id="GO:0043138">
    <property type="term" value="F:3'-5' DNA helicase activity"/>
    <property type="evidence" value="ECO:0007669"/>
    <property type="project" value="UniProtKB-EC"/>
</dbReference>
<dbReference type="GO" id="GO:0009378">
    <property type="term" value="F:four-way junction helicase activity"/>
    <property type="evidence" value="ECO:0007669"/>
    <property type="project" value="TreeGrafter"/>
</dbReference>
<dbReference type="SMART" id="SM00487">
    <property type="entry name" value="DEXDc"/>
    <property type="match status" value="1"/>
</dbReference>
<dbReference type="GO" id="GO:0043590">
    <property type="term" value="C:bacterial nucleoid"/>
    <property type="evidence" value="ECO:0007669"/>
    <property type="project" value="TreeGrafter"/>
</dbReference>
<dbReference type="GO" id="GO:0006281">
    <property type="term" value="P:DNA repair"/>
    <property type="evidence" value="ECO:0007669"/>
    <property type="project" value="TreeGrafter"/>
</dbReference>
<keyword evidence="6" id="KW-0067">ATP-binding</keyword>
<keyword evidence="5 15" id="KW-0347">Helicase</keyword>
<evidence type="ECO:0000256" key="9">
    <source>
        <dbReference type="ARBA" id="ARBA00034617"/>
    </source>
</evidence>
<dbReference type="InterPro" id="IPR011545">
    <property type="entry name" value="DEAD/DEAH_box_helicase_dom"/>
</dbReference>
<keyword evidence="7" id="KW-0238">DNA-binding</keyword>
<dbReference type="PROSITE" id="PS00690">
    <property type="entry name" value="DEAH_ATP_HELICASE"/>
    <property type="match status" value="1"/>
</dbReference>
<dbReference type="PANTHER" id="PTHR13710:SF105">
    <property type="entry name" value="ATP-DEPENDENT DNA HELICASE Q1"/>
    <property type="match status" value="1"/>
</dbReference>
<evidence type="ECO:0000256" key="10">
    <source>
        <dbReference type="ARBA" id="ARBA00034808"/>
    </source>
</evidence>
<keyword evidence="16" id="KW-1185">Reference proteome</keyword>
<gene>
    <name evidence="15" type="ORF">Rhow_007918</name>
</gene>
<dbReference type="InterPro" id="IPR001650">
    <property type="entry name" value="Helicase_C-like"/>
</dbReference>
<dbReference type="InterPro" id="IPR036388">
    <property type="entry name" value="WH-like_DNA-bd_sf"/>
</dbReference>
<evidence type="ECO:0000256" key="2">
    <source>
        <dbReference type="ARBA" id="ARBA00022723"/>
    </source>
</evidence>
<dbReference type="SUPFAM" id="SSF52540">
    <property type="entry name" value="P-loop containing nucleoside triphosphate hydrolases"/>
    <property type="match status" value="1"/>
</dbReference>
<protein>
    <recommendedName>
        <fullName evidence="11">ATP-dependent DNA helicase RecQ</fullName>
        <ecNumber evidence="10">5.6.2.4</ecNumber>
    </recommendedName>
    <alternativeName>
        <fullName evidence="12">DNA 3'-5' helicase RecQ</fullName>
    </alternativeName>
</protein>
<feature type="domain" description="Helicase C-terminal" evidence="14">
    <location>
        <begin position="239"/>
        <end position="391"/>
    </location>
</feature>
<evidence type="ECO:0000256" key="3">
    <source>
        <dbReference type="ARBA" id="ARBA00022741"/>
    </source>
</evidence>
<dbReference type="Proteomes" id="UP000287519">
    <property type="component" value="Unassembled WGS sequence"/>
</dbReference>
<evidence type="ECO:0000256" key="7">
    <source>
        <dbReference type="ARBA" id="ARBA00023125"/>
    </source>
</evidence>
<keyword evidence="3" id="KW-0547">Nucleotide-binding</keyword>
<dbReference type="SMART" id="SM00490">
    <property type="entry name" value="HELICc"/>
    <property type="match status" value="1"/>
</dbReference>
<evidence type="ECO:0000256" key="12">
    <source>
        <dbReference type="ARBA" id="ARBA00044550"/>
    </source>
</evidence>
<evidence type="ECO:0000256" key="1">
    <source>
        <dbReference type="ARBA" id="ARBA00005446"/>
    </source>
</evidence>
<dbReference type="EC" id="5.6.2.4" evidence="10"/>
<dbReference type="GO" id="GO:0016787">
    <property type="term" value="F:hydrolase activity"/>
    <property type="evidence" value="ECO:0007669"/>
    <property type="project" value="UniProtKB-KW"/>
</dbReference>
<sequence length="560" mass="60841">MADHSVSPDEMVAPVSDGERLRRVAREDFGWEHLRPGQLEAMTALLAGRDVLVGMPTGSGKSAIYQVTAALADSITVVVSPLIALQRDQVAGIVGADDAPIPVAVNSALGAVRTARAWDDIVHHGAECVFLAPEQLTKDDVLERLRCIGVSLLVVDEAHCACSWGLDFRPDYLRLGAVRDRLGHPPILALTATASPPVRRAIIDLLRLDDPVVVMRGFDRSNIRLEVTRCVRSADKRRALLGRVSALDTPGLVYVATRKDTLRYSAWLTDRGMRAVAYHGGMRAAERSTIHDGFRGDRYDVVVATSAFGLGIDKPGVRFVVHEAISQSLDEYYQEIGRAGRDGAPATAVLFYRPEDLALRQFFAVHRAHPDLRRKVYCALGSTPASARRLRAVLNLRNRTLISALNLLERAGAVGSAGTGSTATSTSAEAAVEAALHVAEVAERLDRSRTEMMRAYAETPHCRRQFLLGYLGEQLEVPCGNCDRCDSPSAMWSAGDPAFPLGGAVRHAVWGDGTIMRVDTDRITVLFDEYGYHTLSLDALDRSGVLQQLGSRDTHVPADS</sequence>
<dbReference type="GO" id="GO:0030894">
    <property type="term" value="C:replisome"/>
    <property type="evidence" value="ECO:0007669"/>
    <property type="project" value="TreeGrafter"/>
</dbReference>
<evidence type="ECO:0000256" key="8">
    <source>
        <dbReference type="ARBA" id="ARBA00023235"/>
    </source>
</evidence>
<dbReference type="CDD" id="cd17920">
    <property type="entry name" value="DEXHc_RecQ"/>
    <property type="match status" value="1"/>
</dbReference>
<dbReference type="PANTHER" id="PTHR13710">
    <property type="entry name" value="DNA HELICASE RECQ FAMILY MEMBER"/>
    <property type="match status" value="1"/>
</dbReference>
<dbReference type="GO" id="GO:0006310">
    <property type="term" value="P:DNA recombination"/>
    <property type="evidence" value="ECO:0007669"/>
    <property type="project" value="InterPro"/>
</dbReference>
<comment type="similarity">
    <text evidence="1">Belongs to the helicase family. RecQ subfamily.</text>
</comment>
<keyword evidence="4" id="KW-0378">Hydrolase</keyword>
<dbReference type="AlphaFoldDB" id="A0A402CJE7"/>
<reference evidence="15 16" key="1">
    <citation type="submission" date="2018-11" db="EMBL/GenBank/DDBJ databases">
        <title>Microbial catabolism of amino acid.</title>
        <authorList>
            <person name="Hibi M."/>
            <person name="Ogawa J."/>
        </authorList>
    </citation>
    <scope>NUCLEOTIDE SEQUENCE [LARGE SCALE GENOMIC DNA]</scope>
    <source>
        <strain evidence="15 16">C31-06</strain>
    </source>
</reference>
<name>A0A402CJE7_RHOWR</name>
<dbReference type="GO" id="GO:0003677">
    <property type="term" value="F:DNA binding"/>
    <property type="evidence" value="ECO:0007669"/>
    <property type="project" value="UniProtKB-KW"/>
</dbReference>
<accession>A0A402CJE7</accession>
<dbReference type="PROSITE" id="PS51192">
    <property type="entry name" value="HELICASE_ATP_BIND_1"/>
    <property type="match status" value="1"/>
</dbReference>
<evidence type="ECO:0000259" key="13">
    <source>
        <dbReference type="PROSITE" id="PS51192"/>
    </source>
</evidence>
<dbReference type="InterPro" id="IPR027417">
    <property type="entry name" value="P-loop_NTPase"/>
</dbReference>
<dbReference type="InterPro" id="IPR002464">
    <property type="entry name" value="DNA/RNA_helicase_DEAH_CS"/>
</dbReference>
<comment type="catalytic activity">
    <reaction evidence="9">
        <text>Couples ATP hydrolysis with the unwinding of duplex DNA by translocating in the 3'-5' direction.</text>
        <dbReference type="EC" id="5.6.2.4"/>
    </reaction>
</comment>
<dbReference type="RefSeq" id="WP_225858436.1">
    <property type="nucleotide sequence ID" value="NZ_BHYM01000079.1"/>
</dbReference>
<evidence type="ECO:0000313" key="16">
    <source>
        <dbReference type="Proteomes" id="UP000287519"/>
    </source>
</evidence>
<evidence type="ECO:0000313" key="15">
    <source>
        <dbReference type="EMBL" id="GCE43688.1"/>
    </source>
</evidence>
<dbReference type="EMBL" id="BHYM01000079">
    <property type="protein sequence ID" value="GCE43688.1"/>
    <property type="molecule type" value="Genomic_DNA"/>
</dbReference>
<evidence type="ECO:0000256" key="6">
    <source>
        <dbReference type="ARBA" id="ARBA00022840"/>
    </source>
</evidence>
<dbReference type="GO" id="GO:0005524">
    <property type="term" value="F:ATP binding"/>
    <property type="evidence" value="ECO:0007669"/>
    <property type="project" value="UniProtKB-KW"/>
</dbReference>